<evidence type="ECO:0000313" key="2">
    <source>
        <dbReference type="EMBL" id="AQT05032.1"/>
    </source>
</evidence>
<sequence length="70" mass="7013">MGMTHPGLAKAPAGGDATLQAGAGGSGGPQNSQKTGQPPPQARTGAAETVCYGHGIMQEAEKGVRRKIRD</sequence>
<dbReference type="KEGG" id="aper:A0U91_09095"/>
<reference evidence="2 3" key="1">
    <citation type="submission" date="2016-03" db="EMBL/GenBank/DDBJ databases">
        <title>Acetic acid bacteria sequencing.</title>
        <authorList>
            <person name="Brandt J."/>
            <person name="Jakob F."/>
            <person name="Vogel R.F."/>
        </authorList>
    </citation>
    <scope>NUCLEOTIDE SEQUENCE [LARGE SCALE GENOMIC DNA]</scope>
    <source>
        <strain evidence="2 3">TMW2.1084</strain>
    </source>
</reference>
<protein>
    <submittedName>
        <fullName evidence="2">Uncharacterized protein</fullName>
    </submittedName>
</protein>
<feature type="region of interest" description="Disordered" evidence="1">
    <location>
        <begin position="1"/>
        <end position="49"/>
    </location>
</feature>
<evidence type="ECO:0000256" key="1">
    <source>
        <dbReference type="SAM" id="MobiDB-lite"/>
    </source>
</evidence>
<dbReference type="STRING" id="1076596.A0U91_09095"/>
<proteinExistence type="predicted"/>
<name>A0A1U9LF47_9PROT</name>
<gene>
    <name evidence="2" type="ORF">A0U91_09095</name>
</gene>
<evidence type="ECO:0000313" key="3">
    <source>
        <dbReference type="Proteomes" id="UP000189055"/>
    </source>
</evidence>
<dbReference type="EMBL" id="CP014687">
    <property type="protein sequence ID" value="AQT05032.1"/>
    <property type="molecule type" value="Genomic_DNA"/>
</dbReference>
<accession>A0A1U9LF47</accession>
<dbReference type="Proteomes" id="UP000189055">
    <property type="component" value="Chromosome"/>
</dbReference>
<organism evidence="2 3">
    <name type="scientific">Acetobacter persici</name>
    <dbReference type="NCBI Taxonomy" id="1076596"/>
    <lineage>
        <taxon>Bacteria</taxon>
        <taxon>Pseudomonadati</taxon>
        <taxon>Pseudomonadota</taxon>
        <taxon>Alphaproteobacteria</taxon>
        <taxon>Acetobacterales</taxon>
        <taxon>Acetobacteraceae</taxon>
        <taxon>Acetobacter</taxon>
    </lineage>
</organism>
<dbReference type="AlphaFoldDB" id="A0A1U9LF47"/>